<comment type="caution">
    <text evidence="3">The sequence shown here is derived from an EMBL/GenBank/DDBJ whole genome shotgun (WGS) entry which is preliminary data.</text>
</comment>
<gene>
    <name evidence="3" type="ORF">IAB81_02915</name>
</gene>
<evidence type="ECO:0000256" key="2">
    <source>
        <dbReference type="SAM" id="Phobius"/>
    </source>
</evidence>
<name>A0A9D9NGM9_9BACT</name>
<dbReference type="Proteomes" id="UP000823604">
    <property type="component" value="Unassembled WGS sequence"/>
</dbReference>
<accession>A0A9D9NGM9</accession>
<feature type="coiled-coil region" evidence="1">
    <location>
        <begin position="36"/>
        <end position="63"/>
    </location>
</feature>
<sequence length="94" mass="10159">MNKDSILAFITGAAAGAVLALLFAPDKGSNTRSKIARKAQEGLDTAKDSIDKAREAAKGLKDSLCESGNGLKENIRERALERLDRLERALENME</sequence>
<feature type="transmembrane region" description="Helical" evidence="2">
    <location>
        <begin position="6"/>
        <end position="24"/>
    </location>
</feature>
<evidence type="ECO:0000256" key="1">
    <source>
        <dbReference type="SAM" id="Coils"/>
    </source>
</evidence>
<protein>
    <submittedName>
        <fullName evidence="3">YtxH domain-containing protein</fullName>
    </submittedName>
</protein>
<dbReference type="EMBL" id="JADIMA010000030">
    <property type="protein sequence ID" value="MBO8472565.1"/>
    <property type="molecule type" value="Genomic_DNA"/>
</dbReference>
<keyword evidence="2" id="KW-0812">Transmembrane</keyword>
<keyword evidence="2" id="KW-0472">Membrane</keyword>
<organism evidence="3 4">
    <name type="scientific">Candidatus Merdivivens pullicola</name>
    <dbReference type="NCBI Taxonomy" id="2840872"/>
    <lineage>
        <taxon>Bacteria</taxon>
        <taxon>Pseudomonadati</taxon>
        <taxon>Bacteroidota</taxon>
        <taxon>Bacteroidia</taxon>
        <taxon>Bacteroidales</taxon>
        <taxon>Muribaculaceae</taxon>
        <taxon>Muribaculaceae incertae sedis</taxon>
        <taxon>Candidatus Merdivivens</taxon>
    </lineage>
</organism>
<dbReference type="Pfam" id="PF12732">
    <property type="entry name" value="YtxH"/>
    <property type="match status" value="1"/>
</dbReference>
<keyword evidence="2" id="KW-1133">Transmembrane helix</keyword>
<reference evidence="3" key="1">
    <citation type="submission" date="2020-10" db="EMBL/GenBank/DDBJ databases">
        <authorList>
            <person name="Gilroy R."/>
        </authorList>
    </citation>
    <scope>NUCLEOTIDE SEQUENCE</scope>
    <source>
        <strain evidence="3">B1-8020</strain>
    </source>
</reference>
<evidence type="ECO:0000313" key="3">
    <source>
        <dbReference type="EMBL" id="MBO8472565.1"/>
    </source>
</evidence>
<dbReference type="AlphaFoldDB" id="A0A9D9NGM9"/>
<evidence type="ECO:0000313" key="4">
    <source>
        <dbReference type="Proteomes" id="UP000823604"/>
    </source>
</evidence>
<reference evidence="3" key="2">
    <citation type="journal article" date="2021" name="PeerJ">
        <title>Extensive microbial diversity within the chicken gut microbiome revealed by metagenomics and culture.</title>
        <authorList>
            <person name="Gilroy R."/>
            <person name="Ravi A."/>
            <person name="Getino M."/>
            <person name="Pursley I."/>
            <person name="Horton D.L."/>
            <person name="Alikhan N.F."/>
            <person name="Baker D."/>
            <person name="Gharbi K."/>
            <person name="Hall N."/>
            <person name="Watson M."/>
            <person name="Adriaenssens E.M."/>
            <person name="Foster-Nyarko E."/>
            <person name="Jarju S."/>
            <person name="Secka A."/>
            <person name="Antonio M."/>
            <person name="Oren A."/>
            <person name="Chaudhuri R.R."/>
            <person name="La Ragione R."/>
            <person name="Hildebrand F."/>
            <person name="Pallen M.J."/>
        </authorList>
    </citation>
    <scope>NUCLEOTIDE SEQUENCE</scope>
    <source>
        <strain evidence="3">B1-8020</strain>
    </source>
</reference>
<dbReference type="InterPro" id="IPR024623">
    <property type="entry name" value="YtxH"/>
</dbReference>
<keyword evidence="1" id="KW-0175">Coiled coil</keyword>
<proteinExistence type="predicted"/>